<dbReference type="EMBL" id="JANFFA010000001">
    <property type="protein sequence ID" value="MDQ2093341.1"/>
    <property type="molecule type" value="Genomic_DNA"/>
</dbReference>
<reference evidence="1" key="2">
    <citation type="submission" date="2023-04" db="EMBL/GenBank/DDBJ databases">
        <title>'Rhodoalgimonas zhirmunskyi' gen. nov., isolated from a red alga.</title>
        <authorList>
            <person name="Nedashkovskaya O.I."/>
            <person name="Otstavnykh N.Y."/>
            <person name="Bystritskaya E.P."/>
            <person name="Balabanova L.A."/>
            <person name="Isaeva M.P."/>
        </authorList>
    </citation>
    <scope>NUCLEOTIDE SEQUENCE</scope>
    <source>
        <strain evidence="1">10Alg 79</strain>
    </source>
</reference>
<protein>
    <submittedName>
        <fullName evidence="1">Uncharacterized protein</fullName>
    </submittedName>
</protein>
<keyword evidence="2" id="KW-1185">Reference proteome</keyword>
<gene>
    <name evidence="1" type="ORF">NOI20_04405</name>
</gene>
<dbReference type="RefSeq" id="WP_317624934.1">
    <property type="nucleotide sequence ID" value="NZ_JANFFA010000001.1"/>
</dbReference>
<dbReference type="Proteomes" id="UP001227162">
    <property type="component" value="Unassembled WGS sequence"/>
</dbReference>
<comment type="caution">
    <text evidence="1">The sequence shown here is derived from an EMBL/GenBank/DDBJ whole genome shotgun (WGS) entry which is preliminary data.</text>
</comment>
<reference evidence="1" key="1">
    <citation type="submission" date="2022-07" db="EMBL/GenBank/DDBJ databases">
        <authorList>
            <person name="Otstavnykh N."/>
            <person name="Isaeva M."/>
            <person name="Bystritskaya E."/>
        </authorList>
    </citation>
    <scope>NUCLEOTIDE SEQUENCE</scope>
    <source>
        <strain evidence="1">10Alg 79</strain>
    </source>
</reference>
<name>A0AAJ1UB62_9RHOB</name>
<sequence length="55" mass="5573">MNKDHSTATEALGGYGTPGLYAKTGVGTVTAEGKAECTEVVTEDGLRATTQATIV</sequence>
<dbReference type="AlphaFoldDB" id="A0AAJ1UB62"/>
<proteinExistence type="predicted"/>
<organism evidence="1 2">
    <name type="scientific">Rhodalgimonas zhirmunskyi</name>
    <dbReference type="NCBI Taxonomy" id="2964767"/>
    <lineage>
        <taxon>Bacteria</taxon>
        <taxon>Pseudomonadati</taxon>
        <taxon>Pseudomonadota</taxon>
        <taxon>Alphaproteobacteria</taxon>
        <taxon>Rhodobacterales</taxon>
        <taxon>Roseobacteraceae</taxon>
        <taxon>Rhodalgimonas</taxon>
    </lineage>
</organism>
<evidence type="ECO:0000313" key="2">
    <source>
        <dbReference type="Proteomes" id="UP001227162"/>
    </source>
</evidence>
<evidence type="ECO:0000313" key="1">
    <source>
        <dbReference type="EMBL" id="MDQ2093341.1"/>
    </source>
</evidence>
<accession>A0AAJ1UB62</accession>